<protein>
    <recommendedName>
        <fullName evidence="8">Methyltransferase domain-containing protein</fullName>
    </recommendedName>
</protein>
<evidence type="ECO:0008006" key="8">
    <source>
        <dbReference type="Google" id="ProtNLM"/>
    </source>
</evidence>
<dbReference type="CDD" id="cd02440">
    <property type="entry name" value="AdoMet_MTases"/>
    <property type="match status" value="1"/>
</dbReference>
<accession>A0A1X7RD57</accession>
<keyword evidence="7" id="KW-1185">Reference proteome</keyword>
<gene>
    <name evidence="6" type="ORF">ZT3D7_G305</name>
</gene>
<keyword evidence="1" id="KW-0597">Phosphoprotein</keyword>
<sequence length="291" mass="31322">MSASASASADLHSSDRQILKETFANTDPSTHTSHWESLWSKSTTPWDRSGPSLALKDAILSKPSIFGPTPSSKDQSTTCRKRALVPGCGRGYDVLLLASLGYDTVGLDASKTAIAAAESLKSTLASQPDPAYAPPAEANITPGTATFLEADFFKTLPLPKNAEGEEETFDLIFDYTFLCALPPSLRPSWSARLYSLLTPKTGRLVCLEWPLHKAPSEGGPPHGLTGELYGELLGKPGGEVEYDLDGVVVVGSNRGNGKGKEGGFERVERWMPERTHEAGKGKDFVSVWRRV</sequence>
<keyword evidence="2" id="KW-0489">Methyltransferase</keyword>
<evidence type="ECO:0000313" key="7">
    <source>
        <dbReference type="Proteomes" id="UP000215127"/>
    </source>
</evidence>
<keyword evidence="4" id="KW-0949">S-adenosyl-L-methionine</keyword>
<dbReference type="Gene3D" id="3.40.50.150">
    <property type="entry name" value="Vaccinia Virus protein VP39"/>
    <property type="match status" value="1"/>
</dbReference>
<dbReference type="AlphaFoldDB" id="A0A1X7RD57"/>
<dbReference type="PROSITE" id="PS51585">
    <property type="entry name" value="SAM_MT_TPMT"/>
    <property type="match status" value="1"/>
</dbReference>
<evidence type="ECO:0000256" key="3">
    <source>
        <dbReference type="ARBA" id="ARBA00022679"/>
    </source>
</evidence>
<feature type="compositionally biased region" description="Polar residues" evidence="5">
    <location>
        <begin position="23"/>
        <end position="32"/>
    </location>
</feature>
<dbReference type="InterPro" id="IPR008854">
    <property type="entry name" value="TPMT"/>
</dbReference>
<dbReference type="Pfam" id="PF05724">
    <property type="entry name" value="TPMT"/>
    <property type="match status" value="1"/>
</dbReference>
<keyword evidence="3" id="KW-0808">Transferase</keyword>
<dbReference type="GO" id="GO:0032259">
    <property type="term" value="P:methylation"/>
    <property type="evidence" value="ECO:0007669"/>
    <property type="project" value="UniProtKB-KW"/>
</dbReference>
<evidence type="ECO:0000256" key="4">
    <source>
        <dbReference type="ARBA" id="ARBA00022691"/>
    </source>
</evidence>
<dbReference type="STRING" id="1276538.A0A1X7RD57"/>
<reference evidence="6 7" key="1">
    <citation type="submission" date="2016-06" db="EMBL/GenBank/DDBJ databases">
        <authorList>
            <person name="Kjaerup R.B."/>
            <person name="Dalgaard T.S."/>
            <person name="Juul-Madsen H.R."/>
        </authorList>
    </citation>
    <scope>NUCLEOTIDE SEQUENCE [LARGE SCALE GENOMIC DNA]</scope>
</reference>
<dbReference type="SUPFAM" id="SSF53335">
    <property type="entry name" value="S-adenosyl-L-methionine-dependent methyltransferases"/>
    <property type="match status" value="1"/>
</dbReference>
<organism evidence="6 7">
    <name type="scientific">Zymoseptoria tritici (strain ST99CH_3D7)</name>
    <dbReference type="NCBI Taxonomy" id="1276538"/>
    <lineage>
        <taxon>Eukaryota</taxon>
        <taxon>Fungi</taxon>
        <taxon>Dikarya</taxon>
        <taxon>Ascomycota</taxon>
        <taxon>Pezizomycotina</taxon>
        <taxon>Dothideomycetes</taxon>
        <taxon>Dothideomycetidae</taxon>
        <taxon>Mycosphaerellales</taxon>
        <taxon>Mycosphaerellaceae</taxon>
        <taxon>Zymoseptoria</taxon>
    </lineage>
</organism>
<dbReference type="GO" id="GO:0008757">
    <property type="term" value="F:S-adenosylmethionine-dependent methyltransferase activity"/>
    <property type="evidence" value="ECO:0007669"/>
    <property type="project" value="InterPro"/>
</dbReference>
<dbReference type="PANTHER" id="PTHR32183:SF6">
    <property type="entry name" value="CYSTEINE SULFINATE DESULFINASE_CYSTEINE DESULFURASE AND RELATED ENZYMES"/>
    <property type="match status" value="1"/>
</dbReference>
<dbReference type="InterPro" id="IPR029063">
    <property type="entry name" value="SAM-dependent_MTases_sf"/>
</dbReference>
<evidence type="ECO:0000256" key="1">
    <source>
        <dbReference type="ARBA" id="ARBA00022553"/>
    </source>
</evidence>
<dbReference type="EMBL" id="LT853692">
    <property type="protein sequence ID" value="SMQ45161.1"/>
    <property type="molecule type" value="Genomic_DNA"/>
</dbReference>
<evidence type="ECO:0000313" key="6">
    <source>
        <dbReference type="EMBL" id="SMQ45161.1"/>
    </source>
</evidence>
<evidence type="ECO:0000256" key="2">
    <source>
        <dbReference type="ARBA" id="ARBA00022603"/>
    </source>
</evidence>
<proteinExistence type="predicted"/>
<evidence type="ECO:0000256" key="5">
    <source>
        <dbReference type="SAM" id="MobiDB-lite"/>
    </source>
</evidence>
<feature type="region of interest" description="Disordered" evidence="5">
    <location>
        <begin position="23"/>
        <end position="49"/>
    </location>
</feature>
<dbReference type="Proteomes" id="UP000215127">
    <property type="component" value="Chromosome 1"/>
</dbReference>
<dbReference type="PANTHER" id="PTHR32183">
    <property type="match status" value="1"/>
</dbReference>
<name>A0A1X7RD57_ZYMT9</name>